<dbReference type="HAMAP" id="MF_00600">
    <property type="entry name" value="CH60"/>
    <property type="match status" value="1"/>
</dbReference>
<keyword evidence="2" id="KW-0547">Nucleotide-binding</keyword>
<dbReference type="FunFam" id="3.50.7.10:FF:000001">
    <property type="entry name" value="60 kDa chaperonin"/>
    <property type="match status" value="1"/>
</dbReference>
<dbReference type="InterPro" id="IPR001844">
    <property type="entry name" value="Cpn60/GroEL"/>
</dbReference>
<dbReference type="NCBIfam" id="NF000592">
    <property type="entry name" value="PRK00013.1"/>
    <property type="match status" value="1"/>
</dbReference>
<dbReference type="OrthoDB" id="1733909at2759"/>
<dbReference type="InterPro" id="IPR027409">
    <property type="entry name" value="GroEL-like_apical_dom_sf"/>
</dbReference>
<dbReference type="InterPro" id="IPR018370">
    <property type="entry name" value="Chaperonin_Cpn60_CS"/>
</dbReference>
<dbReference type="SUPFAM" id="SSF48592">
    <property type="entry name" value="GroEL equatorial domain-like"/>
    <property type="match status" value="1"/>
</dbReference>
<dbReference type="PANTHER" id="PTHR45633">
    <property type="entry name" value="60 KDA HEAT SHOCK PROTEIN, MITOCHONDRIAL"/>
    <property type="match status" value="1"/>
</dbReference>
<dbReference type="EMBL" id="KN838818">
    <property type="protein sequence ID" value="KIJ93903.1"/>
    <property type="molecule type" value="Genomic_DNA"/>
</dbReference>
<dbReference type="Gene3D" id="3.50.7.10">
    <property type="entry name" value="GroEL"/>
    <property type="match status" value="1"/>
</dbReference>
<dbReference type="PROSITE" id="PS00296">
    <property type="entry name" value="CHAPERONINS_CPN60"/>
    <property type="match status" value="1"/>
</dbReference>
<reference evidence="7" key="2">
    <citation type="submission" date="2015-01" db="EMBL/GenBank/DDBJ databases">
        <title>Evolutionary Origins and Diversification of the Mycorrhizal Mutualists.</title>
        <authorList>
            <consortium name="DOE Joint Genome Institute"/>
            <consortium name="Mycorrhizal Genomics Consortium"/>
            <person name="Kohler A."/>
            <person name="Kuo A."/>
            <person name="Nagy L.G."/>
            <person name="Floudas D."/>
            <person name="Copeland A."/>
            <person name="Barry K.W."/>
            <person name="Cichocki N."/>
            <person name="Veneault-Fourrey C."/>
            <person name="LaButti K."/>
            <person name="Lindquist E.A."/>
            <person name="Lipzen A."/>
            <person name="Lundell T."/>
            <person name="Morin E."/>
            <person name="Murat C."/>
            <person name="Riley R."/>
            <person name="Ohm R."/>
            <person name="Sun H."/>
            <person name="Tunlid A."/>
            <person name="Henrissat B."/>
            <person name="Grigoriev I.V."/>
            <person name="Hibbett D.S."/>
            <person name="Martin F."/>
        </authorList>
    </citation>
    <scope>NUCLEOTIDE SEQUENCE [LARGE SCALE GENOMIC DNA]</scope>
    <source>
        <strain evidence="7">LaAM-08-1</strain>
    </source>
</reference>
<dbReference type="NCBIfam" id="NF009488">
    <property type="entry name" value="PRK12850.1"/>
    <property type="match status" value="1"/>
</dbReference>
<dbReference type="CDD" id="cd03344">
    <property type="entry name" value="GroEL"/>
    <property type="match status" value="1"/>
</dbReference>
<dbReference type="GO" id="GO:0005524">
    <property type="term" value="F:ATP binding"/>
    <property type="evidence" value="ECO:0007669"/>
    <property type="project" value="UniProtKB-KW"/>
</dbReference>
<keyword evidence="3" id="KW-0067">ATP-binding</keyword>
<evidence type="ECO:0000313" key="7">
    <source>
        <dbReference type="Proteomes" id="UP000054477"/>
    </source>
</evidence>
<sequence length="597" mass="62356">MHRLSTTSSRSLRRAAVKAKPTLARGAHKEIKFSNEGRASILKGVDVLANAVSVTLGPKGRNVIIEQSFGGPKITKDGVTVAKSITLKDKFENLGARLVQDVAQKTNEIAGDGTTTATVLARAIYSEGVKNVAAGCNPMDLRRGSQAAVDRVVEFLSANTKTITTTAEIAQVATISANGDTHVGNLIAQAMEKVGKEGVITVKEGRTIEDEIEITEGMRFDRGFISPYFVTDVKSQKVEFEKPYILLSEKKISLLQDILPSLEAAAQARRPLVIIAEDIDGEALAACILNKLRGQLQVAAVKAPGFGDNRKSILGDLAILTGGTVFTDELDIKLERATVDMLGSTGSISITKEDTIVLNGEGSKDAIQARCEQIRSLVADPTTSDFDRSKLQERLAKLSGGVAVIKVGGASEVEVGEKKDRYDDALNATRAAVEEGILPGGGVALLKASLQLATSSPAAGSASSPVSADAKPISTVNFDQELGVAIIRRALASPARTILTNAGEEASVIVGTLLKTYGAADQFAWGYDAAKGEYVDMIKAGIVDPLKVVRTALVDASGVASLLTTSEVCVVESEEEKGPAGGMGGGGMGGMGGMGGF</sequence>
<dbReference type="NCBIfam" id="NF009487">
    <property type="entry name" value="PRK12849.1"/>
    <property type="match status" value="1"/>
</dbReference>
<dbReference type="AlphaFoldDB" id="A0A0C9WY97"/>
<evidence type="ECO:0008006" key="8">
    <source>
        <dbReference type="Google" id="ProtNLM"/>
    </source>
</evidence>
<evidence type="ECO:0000256" key="3">
    <source>
        <dbReference type="ARBA" id="ARBA00022840"/>
    </source>
</evidence>
<dbReference type="PRINTS" id="PR00298">
    <property type="entry name" value="CHAPERONIN60"/>
</dbReference>
<dbReference type="InterPro" id="IPR027413">
    <property type="entry name" value="GROEL-like_equatorial_sf"/>
</dbReference>
<evidence type="ECO:0000256" key="4">
    <source>
        <dbReference type="ARBA" id="ARBA00023186"/>
    </source>
</evidence>
<keyword evidence="4" id="KW-0143">Chaperone</keyword>
<dbReference type="Gene3D" id="1.10.560.10">
    <property type="entry name" value="GroEL-like equatorial domain"/>
    <property type="match status" value="1"/>
</dbReference>
<evidence type="ECO:0000256" key="2">
    <source>
        <dbReference type="ARBA" id="ARBA00022741"/>
    </source>
</evidence>
<keyword evidence="7" id="KW-1185">Reference proteome</keyword>
<protein>
    <recommendedName>
        <fullName evidence="8">Heat shock protein 60</fullName>
    </recommendedName>
</protein>
<name>A0A0C9WY97_9AGAR</name>
<accession>A0A0C9WY97</accession>
<dbReference type="GO" id="GO:0042026">
    <property type="term" value="P:protein refolding"/>
    <property type="evidence" value="ECO:0007669"/>
    <property type="project" value="InterPro"/>
</dbReference>
<dbReference type="InterPro" id="IPR002423">
    <property type="entry name" value="Cpn60/GroEL/TCP-1"/>
</dbReference>
<dbReference type="InterPro" id="IPR027410">
    <property type="entry name" value="TCP-1-like_intermed_sf"/>
</dbReference>
<dbReference type="GO" id="GO:0140662">
    <property type="term" value="F:ATP-dependent protein folding chaperone"/>
    <property type="evidence" value="ECO:0007669"/>
    <property type="project" value="InterPro"/>
</dbReference>
<dbReference type="NCBIfam" id="NF009489">
    <property type="entry name" value="PRK12851.1"/>
    <property type="match status" value="1"/>
</dbReference>
<comment type="similarity">
    <text evidence="1 5">Belongs to the chaperonin (HSP60) family.</text>
</comment>
<gene>
    <name evidence="6" type="ORF">K443DRAFT_111353</name>
</gene>
<reference evidence="6 7" key="1">
    <citation type="submission" date="2014-04" db="EMBL/GenBank/DDBJ databases">
        <authorList>
            <consortium name="DOE Joint Genome Institute"/>
            <person name="Kuo A."/>
            <person name="Kohler A."/>
            <person name="Nagy L.G."/>
            <person name="Floudas D."/>
            <person name="Copeland A."/>
            <person name="Barry K.W."/>
            <person name="Cichocki N."/>
            <person name="Veneault-Fourrey C."/>
            <person name="LaButti K."/>
            <person name="Lindquist E.A."/>
            <person name="Lipzen A."/>
            <person name="Lundell T."/>
            <person name="Morin E."/>
            <person name="Murat C."/>
            <person name="Sun H."/>
            <person name="Tunlid A."/>
            <person name="Henrissat B."/>
            <person name="Grigoriev I.V."/>
            <person name="Hibbett D.S."/>
            <person name="Martin F."/>
            <person name="Nordberg H.P."/>
            <person name="Cantor M.N."/>
            <person name="Hua S.X."/>
        </authorList>
    </citation>
    <scope>NUCLEOTIDE SEQUENCE [LARGE SCALE GENOMIC DNA]</scope>
    <source>
        <strain evidence="6 7">LaAM-08-1</strain>
    </source>
</reference>
<dbReference type="Proteomes" id="UP000054477">
    <property type="component" value="Unassembled WGS sequence"/>
</dbReference>
<dbReference type="HOGENOM" id="CLU_016503_3_1_1"/>
<dbReference type="NCBIfam" id="TIGR02348">
    <property type="entry name" value="GroEL"/>
    <property type="match status" value="1"/>
</dbReference>
<dbReference type="SUPFAM" id="SSF54849">
    <property type="entry name" value="GroEL-intermediate domain like"/>
    <property type="match status" value="1"/>
</dbReference>
<proteinExistence type="inferred from homology"/>
<organism evidence="6 7">
    <name type="scientific">Laccaria amethystina LaAM-08-1</name>
    <dbReference type="NCBI Taxonomy" id="1095629"/>
    <lineage>
        <taxon>Eukaryota</taxon>
        <taxon>Fungi</taxon>
        <taxon>Dikarya</taxon>
        <taxon>Basidiomycota</taxon>
        <taxon>Agaricomycotina</taxon>
        <taxon>Agaricomycetes</taxon>
        <taxon>Agaricomycetidae</taxon>
        <taxon>Agaricales</taxon>
        <taxon>Agaricineae</taxon>
        <taxon>Hydnangiaceae</taxon>
        <taxon>Laccaria</taxon>
    </lineage>
</organism>
<dbReference type="Gene3D" id="3.30.260.10">
    <property type="entry name" value="TCP-1-like chaperonin intermediate domain"/>
    <property type="match status" value="1"/>
</dbReference>
<dbReference type="FunFam" id="1.10.560.10:FF:000001">
    <property type="entry name" value="60 kDa chaperonin"/>
    <property type="match status" value="1"/>
</dbReference>
<dbReference type="Pfam" id="PF00118">
    <property type="entry name" value="Cpn60_TCP1"/>
    <property type="match status" value="1"/>
</dbReference>
<evidence type="ECO:0000256" key="1">
    <source>
        <dbReference type="ARBA" id="ARBA00006607"/>
    </source>
</evidence>
<evidence type="ECO:0000313" key="6">
    <source>
        <dbReference type="EMBL" id="KIJ93903.1"/>
    </source>
</evidence>
<dbReference type="STRING" id="1095629.A0A0C9WY97"/>
<dbReference type="SUPFAM" id="SSF52029">
    <property type="entry name" value="GroEL apical domain-like"/>
    <property type="match status" value="1"/>
</dbReference>
<evidence type="ECO:0000256" key="5">
    <source>
        <dbReference type="RuleBase" id="RU000418"/>
    </source>
</evidence>